<protein>
    <recommendedName>
        <fullName evidence="3">histidine kinase</fullName>
        <ecNumber evidence="3">2.7.13.3</ecNumber>
    </recommendedName>
</protein>
<evidence type="ECO:0000256" key="14">
    <source>
        <dbReference type="SAM" id="Phobius"/>
    </source>
</evidence>
<feature type="transmembrane region" description="Helical" evidence="14">
    <location>
        <begin position="38"/>
        <end position="57"/>
    </location>
</feature>
<feature type="transmembrane region" description="Helical" evidence="14">
    <location>
        <begin position="106"/>
        <end position="124"/>
    </location>
</feature>
<evidence type="ECO:0000256" key="8">
    <source>
        <dbReference type="ARBA" id="ARBA00022741"/>
    </source>
</evidence>
<evidence type="ECO:0000259" key="15">
    <source>
        <dbReference type="PROSITE" id="PS50109"/>
    </source>
</evidence>
<evidence type="ECO:0000256" key="4">
    <source>
        <dbReference type="ARBA" id="ARBA00022475"/>
    </source>
</evidence>
<dbReference type="Proteomes" id="UP001290455">
    <property type="component" value="Unassembled WGS sequence"/>
</dbReference>
<dbReference type="SUPFAM" id="SSF55874">
    <property type="entry name" value="ATPase domain of HSP90 chaperone/DNA topoisomerase II/histidine kinase"/>
    <property type="match status" value="1"/>
</dbReference>
<evidence type="ECO:0000256" key="11">
    <source>
        <dbReference type="ARBA" id="ARBA00022989"/>
    </source>
</evidence>
<feature type="transmembrane region" description="Helical" evidence="14">
    <location>
        <begin position="7"/>
        <end position="26"/>
    </location>
</feature>
<name>A0ABU5J3N4_9BACI</name>
<comment type="caution">
    <text evidence="16">The sequence shown here is derived from an EMBL/GenBank/DDBJ whole genome shotgun (WGS) entry which is preliminary data.</text>
</comment>
<keyword evidence="4" id="KW-1003">Cell membrane</keyword>
<reference evidence="16 17" key="1">
    <citation type="submission" date="2023-11" db="EMBL/GenBank/DDBJ databases">
        <title>Bacillus jintuensis, isolated from a mudflat on the Beibu Gulf coast.</title>
        <authorList>
            <person name="Li M."/>
        </authorList>
    </citation>
    <scope>NUCLEOTIDE SEQUENCE [LARGE SCALE GENOMIC DNA]</scope>
    <source>
        <strain evidence="16 17">31A1R</strain>
    </source>
</reference>
<keyword evidence="13 14" id="KW-0472">Membrane</keyword>
<dbReference type="Pfam" id="PF02518">
    <property type="entry name" value="HATPase_c"/>
    <property type="match status" value="1"/>
</dbReference>
<dbReference type="PANTHER" id="PTHR43065">
    <property type="entry name" value="SENSOR HISTIDINE KINASE"/>
    <property type="match status" value="1"/>
</dbReference>
<dbReference type="EC" id="2.7.13.3" evidence="3"/>
<feature type="transmembrane region" description="Helical" evidence="14">
    <location>
        <begin position="163"/>
        <end position="186"/>
    </location>
</feature>
<dbReference type="InterPro" id="IPR005467">
    <property type="entry name" value="His_kinase_dom"/>
</dbReference>
<keyword evidence="9 16" id="KW-0418">Kinase</keyword>
<evidence type="ECO:0000313" key="16">
    <source>
        <dbReference type="EMBL" id="MDZ5473981.1"/>
    </source>
</evidence>
<dbReference type="InterPro" id="IPR036097">
    <property type="entry name" value="HisK_dim/P_sf"/>
</dbReference>
<keyword evidence="5" id="KW-0597">Phosphoprotein</keyword>
<keyword evidence="10" id="KW-0067">ATP-binding</keyword>
<evidence type="ECO:0000256" key="12">
    <source>
        <dbReference type="ARBA" id="ARBA00023012"/>
    </source>
</evidence>
<feature type="domain" description="Histidine kinase" evidence="15">
    <location>
        <begin position="210"/>
        <end position="417"/>
    </location>
</feature>
<feature type="transmembrane region" description="Helical" evidence="14">
    <location>
        <begin position="136"/>
        <end position="157"/>
    </location>
</feature>
<feature type="transmembrane region" description="Helical" evidence="14">
    <location>
        <begin position="69"/>
        <end position="94"/>
    </location>
</feature>
<evidence type="ECO:0000256" key="2">
    <source>
        <dbReference type="ARBA" id="ARBA00004651"/>
    </source>
</evidence>
<dbReference type="Pfam" id="PF07694">
    <property type="entry name" value="5TM-5TMR_LYT"/>
    <property type="match status" value="1"/>
</dbReference>
<keyword evidence="8" id="KW-0547">Nucleotide-binding</keyword>
<evidence type="ECO:0000256" key="3">
    <source>
        <dbReference type="ARBA" id="ARBA00012438"/>
    </source>
</evidence>
<dbReference type="PROSITE" id="PS50109">
    <property type="entry name" value="HIS_KIN"/>
    <property type="match status" value="1"/>
</dbReference>
<evidence type="ECO:0000256" key="5">
    <source>
        <dbReference type="ARBA" id="ARBA00022553"/>
    </source>
</evidence>
<dbReference type="RefSeq" id="WP_322448276.1">
    <property type="nucleotide sequence ID" value="NZ_JAXOFX010000018.1"/>
</dbReference>
<dbReference type="InterPro" id="IPR003661">
    <property type="entry name" value="HisK_dim/P_dom"/>
</dbReference>
<dbReference type="InterPro" id="IPR011620">
    <property type="entry name" value="Sig_transdc_His_kinase_LytS_TM"/>
</dbReference>
<dbReference type="Gene3D" id="3.30.565.10">
    <property type="entry name" value="Histidine kinase-like ATPase, C-terminal domain"/>
    <property type="match status" value="1"/>
</dbReference>
<sequence>MDYMKDLLLNLLILLSTMLIFQVAVTDRYRSFYDKNKLKLLFFIAIFQMILAMVFTIQIQGQFIYDFRLIPILLGGLYGGPRVSIFLFLFLLAIRMPIGGAGVYNTLYVFALVTITTSLLSSMYKRWRTKDKLLTVMLLTILFSAASFVFPIFFMGFDFDPYFIFMFAITQTIGAVMIAFSSELIIKNHLLHMAVLKSEKMEVISQLAASISHEVRNPLTVTRGFLQLLKDHNIEPIKRSYYLDTALEELNRAEVIISDYLTFAKPHPSDINTIYIKDVINKAVELIIPYANHYSVRVLLDGKEDAPVKGDASKVQQCLINILKNGVEAMPQGGILSIRLDITTNFCYIHIVDSGIGMTEEEVARLGEPYFSTKEGKGTGLGMMVVFRIIEGMNGKVEIKSKVGKGTHFIISIPTIKI</sequence>
<comment type="catalytic activity">
    <reaction evidence="1">
        <text>ATP + protein L-histidine = ADP + protein N-phospho-L-histidine.</text>
        <dbReference type="EC" id="2.7.13.3"/>
    </reaction>
</comment>
<evidence type="ECO:0000256" key="9">
    <source>
        <dbReference type="ARBA" id="ARBA00022777"/>
    </source>
</evidence>
<evidence type="ECO:0000256" key="13">
    <source>
        <dbReference type="ARBA" id="ARBA00023136"/>
    </source>
</evidence>
<dbReference type="InterPro" id="IPR036890">
    <property type="entry name" value="HATPase_C_sf"/>
</dbReference>
<evidence type="ECO:0000256" key="10">
    <source>
        <dbReference type="ARBA" id="ARBA00022840"/>
    </source>
</evidence>
<evidence type="ECO:0000256" key="7">
    <source>
        <dbReference type="ARBA" id="ARBA00022692"/>
    </source>
</evidence>
<evidence type="ECO:0000256" key="1">
    <source>
        <dbReference type="ARBA" id="ARBA00000085"/>
    </source>
</evidence>
<evidence type="ECO:0000256" key="6">
    <source>
        <dbReference type="ARBA" id="ARBA00022679"/>
    </source>
</evidence>
<keyword evidence="6" id="KW-0808">Transferase</keyword>
<keyword evidence="12" id="KW-0902">Two-component regulatory system</keyword>
<dbReference type="SMART" id="SM00388">
    <property type="entry name" value="HisKA"/>
    <property type="match status" value="1"/>
</dbReference>
<accession>A0ABU5J3N4</accession>
<dbReference type="InterPro" id="IPR004358">
    <property type="entry name" value="Sig_transdc_His_kin-like_C"/>
</dbReference>
<dbReference type="CDD" id="cd00082">
    <property type="entry name" value="HisKA"/>
    <property type="match status" value="1"/>
</dbReference>
<organism evidence="16 17">
    <name type="scientific">Robertmurraya mangrovi</name>
    <dbReference type="NCBI Taxonomy" id="3098077"/>
    <lineage>
        <taxon>Bacteria</taxon>
        <taxon>Bacillati</taxon>
        <taxon>Bacillota</taxon>
        <taxon>Bacilli</taxon>
        <taxon>Bacillales</taxon>
        <taxon>Bacillaceae</taxon>
        <taxon>Robertmurraya</taxon>
    </lineage>
</organism>
<proteinExistence type="predicted"/>
<keyword evidence="11 14" id="KW-1133">Transmembrane helix</keyword>
<gene>
    <name evidence="16" type="ORF">SM124_19865</name>
</gene>
<dbReference type="InterPro" id="IPR003594">
    <property type="entry name" value="HATPase_dom"/>
</dbReference>
<dbReference type="Gene3D" id="1.10.287.130">
    <property type="match status" value="1"/>
</dbReference>
<dbReference type="PANTHER" id="PTHR43065:SF46">
    <property type="entry name" value="C4-DICARBOXYLATE TRANSPORT SENSOR PROTEIN DCTB"/>
    <property type="match status" value="1"/>
</dbReference>
<dbReference type="Pfam" id="PF00512">
    <property type="entry name" value="HisKA"/>
    <property type="match status" value="1"/>
</dbReference>
<keyword evidence="7 14" id="KW-0812">Transmembrane</keyword>
<evidence type="ECO:0000313" key="17">
    <source>
        <dbReference type="Proteomes" id="UP001290455"/>
    </source>
</evidence>
<dbReference type="SUPFAM" id="SSF47384">
    <property type="entry name" value="Homodimeric domain of signal transducing histidine kinase"/>
    <property type="match status" value="1"/>
</dbReference>
<dbReference type="EMBL" id="JAXOFX010000018">
    <property type="protein sequence ID" value="MDZ5473981.1"/>
    <property type="molecule type" value="Genomic_DNA"/>
</dbReference>
<comment type="subcellular location">
    <subcellularLocation>
        <location evidence="2">Cell membrane</location>
        <topology evidence="2">Multi-pass membrane protein</topology>
    </subcellularLocation>
</comment>
<dbReference type="GO" id="GO:0016301">
    <property type="term" value="F:kinase activity"/>
    <property type="evidence" value="ECO:0007669"/>
    <property type="project" value="UniProtKB-KW"/>
</dbReference>
<keyword evidence="17" id="KW-1185">Reference proteome</keyword>
<dbReference type="SMART" id="SM00387">
    <property type="entry name" value="HATPase_c"/>
    <property type="match status" value="1"/>
</dbReference>
<dbReference type="PRINTS" id="PR00344">
    <property type="entry name" value="BCTRLSENSOR"/>
</dbReference>